<dbReference type="GO" id="GO:0000151">
    <property type="term" value="C:ubiquitin ligase complex"/>
    <property type="evidence" value="ECO:0007669"/>
    <property type="project" value="TreeGrafter"/>
</dbReference>
<evidence type="ECO:0000313" key="3">
    <source>
        <dbReference type="WBParaSite" id="nRc.2.0.1.t09329-RA"/>
    </source>
</evidence>
<dbReference type="Proteomes" id="UP000887565">
    <property type="component" value="Unplaced"/>
</dbReference>
<reference evidence="3" key="1">
    <citation type="submission" date="2022-11" db="UniProtKB">
        <authorList>
            <consortium name="WormBaseParasite"/>
        </authorList>
    </citation>
    <scope>IDENTIFICATION</scope>
</reference>
<keyword evidence="2" id="KW-1185">Reference proteome</keyword>
<dbReference type="EC" id="2.3.2.27" evidence="1"/>
<protein>
    <recommendedName>
        <fullName evidence="1">E3 ubiquitin-protein ligase</fullName>
        <ecNumber evidence="1">2.3.2.27</ecNumber>
    </recommendedName>
</protein>
<proteinExistence type="inferred from homology"/>
<dbReference type="InterPro" id="IPR039164">
    <property type="entry name" value="UBR1-like"/>
</dbReference>
<dbReference type="GO" id="GO:0016567">
    <property type="term" value="P:protein ubiquitination"/>
    <property type="evidence" value="ECO:0007669"/>
    <property type="project" value="UniProtKB-UniRule"/>
</dbReference>
<comment type="pathway">
    <text evidence="1">Protein modification; protein ubiquitination.</text>
</comment>
<dbReference type="GO" id="GO:0071596">
    <property type="term" value="P:ubiquitin-dependent protein catabolic process via the N-end rule pathway"/>
    <property type="evidence" value="ECO:0007669"/>
    <property type="project" value="UniProtKB-UniRule"/>
</dbReference>
<organism evidence="2 3">
    <name type="scientific">Romanomermis culicivorax</name>
    <name type="common">Nematode worm</name>
    <dbReference type="NCBI Taxonomy" id="13658"/>
    <lineage>
        <taxon>Eukaryota</taxon>
        <taxon>Metazoa</taxon>
        <taxon>Ecdysozoa</taxon>
        <taxon>Nematoda</taxon>
        <taxon>Enoplea</taxon>
        <taxon>Dorylaimia</taxon>
        <taxon>Mermithida</taxon>
        <taxon>Mermithoidea</taxon>
        <taxon>Mermithidae</taxon>
        <taxon>Romanomermis</taxon>
    </lineage>
</organism>
<dbReference type="PANTHER" id="PTHR21497:SF24">
    <property type="entry name" value="E3 UBIQUITIN-PROTEIN LIGASE UBR1"/>
    <property type="match status" value="1"/>
</dbReference>
<name>A0A915I7M2_ROMCU</name>
<keyword evidence="1" id="KW-0479">Metal-binding</keyword>
<accession>A0A915I7M2</accession>
<keyword evidence="1" id="KW-0808">Transferase</keyword>
<evidence type="ECO:0000313" key="2">
    <source>
        <dbReference type="Proteomes" id="UP000887565"/>
    </source>
</evidence>
<keyword evidence="1" id="KW-0863">Zinc-finger</keyword>
<comment type="catalytic activity">
    <reaction evidence="1">
        <text>S-ubiquitinyl-[E2 ubiquitin-conjugating enzyme]-L-cysteine + [acceptor protein]-L-lysine = [E2 ubiquitin-conjugating enzyme]-L-cysteine + N(6)-ubiquitinyl-[acceptor protein]-L-lysine.</text>
        <dbReference type="EC" id="2.3.2.27"/>
    </reaction>
</comment>
<comment type="similarity">
    <text evidence="1">Belongs to the E3 ubiquitin-protein ligase UBR1-like family.</text>
</comment>
<dbReference type="AlphaFoldDB" id="A0A915I7M2"/>
<dbReference type="GO" id="GO:0005737">
    <property type="term" value="C:cytoplasm"/>
    <property type="evidence" value="ECO:0007669"/>
    <property type="project" value="TreeGrafter"/>
</dbReference>
<sequence>ISAATTDADEFLIALIHKFNLGHWIASFESTRDFRDENNKVLSYIFDEFLQLLIVLIAERYTAKNVAWRTTTKDALRYLFVQKLCQGPTPFSKLERPPVGGNAGNC</sequence>
<keyword evidence="1" id="KW-0833">Ubl conjugation pathway</keyword>
<dbReference type="WBParaSite" id="nRc.2.0.1.t09329-RA">
    <property type="protein sequence ID" value="nRc.2.0.1.t09329-RA"/>
    <property type="gene ID" value="nRc.2.0.1.g09329"/>
</dbReference>
<dbReference type="PANTHER" id="PTHR21497">
    <property type="entry name" value="UBIQUITIN LIGASE E3 ALPHA-RELATED"/>
    <property type="match status" value="1"/>
</dbReference>
<evidence type="ECO:0000256" key="1">
    <source>
        <dbReference type="RuleBase" id="RU366018"/>
    </source>
</evidence>
<dbReference type="GO" id="GO:0061630">
    <property type="term" value="F:ubiquitin protein ligase activity"/>
    <property type="evidence" value="ECO:0007669"/>
    <property type="project" value="UniProtKB-UniRule"/>
</dbReference>
<dbReference type="GO" id="GO:0008270">
    <property type="term" value="F:zinc ion binding"/>
    <property type="evidence" value="ECO:0007669"/>
    <property type="project" value="UniProtKB-UniRule"/>
</dbReference>
<keyword evidence="1" id="KW-0862">Zinc</keyword>
<comment type="function">
    <text evidence="1">Ubiquitin ligase protein which is a component of the N-end rule pathway. Recognizes and binds to proteins bearing specific N-terminal residues that are destabilizing according to the N-end rule, leading to their ubiquitination and subsequent degradation.</text>
</comment>